<keyword evidence="4 10" id="KW-0479">Metal-binding</keyword>
<evidence type="ECO:0000256" key="7">
    <source>
        <dbReference type="ARBA" id="ARBA00022967"/>
    </source>
</evidence>
<feature type="transmembrane region" description="Helical" evidence="10">
    <location>
        <begin position="631"/>
        <end position="649"/>
    </location>
</feature>
<dbReference type="Proteomes" id="UP000054558">
    <property type="component" value="Unassembled WGS sequence"/>
</dbReference>
<keyword evidence="6 10" id="KW-0067">ATP-binding</keyword>
<dbReference type="OMA" id="GHEHSHC"/>
<evidence type="ECO:0000256" key="8">
    <source>
        <dbReference type="ARBA" id="ARBA00022989"/>
    </source>
</evidence>
<evidence type="ECO:0000256" key="1">
    <source>
        <dbReference type="ARBA" id="ARBA00004141"/>
    </source>
</evidence>
<evidence type="ECO:0000256" key="11">
    <source>
        <dbReference type="SAM" id="MobiDB-lite"/>
    </source>
</evidence>
<dbReference type="PRINTS" id="PR00119">
    <property type="entry name" value="CATATPASE"/>
</dbReference>
<dbReference type="GO" id="GO:0022857">
    <property type="term" value="F:transmembrane transporter activity"/>
    <property type="evidence" value="ECO:0000318"/>
    <property type="project" value="GO_Central"/>
</dbReference>
<evidence type="ECO:0000256" key="6">
    <source>
        <dbReference type="ARBA" id="ARBA00022840"/>
    </source>
</evidence>
<comment type="caution">
    <text evidence="10">Lacks conserved residue(s) required for the propagation of feature annotation.</text>
</comment>
<dbReference type="GO" id="GO:0016020">
    <property type="term" value="C:membrane"/>
    <property type="evidence" value="ECO:0000318"/>
    <property type="project" value="GO_Central"/>
</dbReference>
<dbReference type="InterPro" id="IPR023298">
    <property type="entry name" value="ATPase_P-typ_TM_dom_sf"/>
</dbReference>
<feature type="transmembrane region" description="Helical" evidence="10">
    <location>
        <begin position="969"/>
        <end position="990"/>
    </location>
</feature>
<dbReference type="SFLD" id="SFLDF00027">
    <property type="entry name" value="p-type_atpase"/>
    <property type="match status" value="1"/>
</dbReference>
<dbReference type="NCBIfam" id="TIGR01525">
    <property type="entry name" value="ATPase-IB_hvy"/>
    <property type="match status" value="1"/>
</dbReference>
<dbReference type="FunFam" id="3.30.70.100:FF:000022">
    <property type="entry name" value="Putative cadmium/zinc-transporting ATPase 3"/>
    <property type="match status" value="1"/>
</dbReference>
<evidence type="ECO:0000256" key="2">
    <source>
        <dbReference type="ARBA" id="ARBA00006024"/>
    </source>
</evidence>
<dbReference type="InterPro" id="IPR027256">
    <property type="entry name" value="P-typ_ATPase_IB"/>
</dbReference>
<dbReference type="GO" id="GO:0046872">
    <property type="term" value="F:metal ion binding"/>
    <property type="evidence" value="ECO:0007669"/>
    <property type="project" value="UniProtKB-KW"/>
</dbReference>
<dbReference type="PRINTS" id="PR00120">
    <property type="entry name" value="HATPASE"/>
</dbReference>
<feature type="region of interest" description="Disordered" evidence="11">
    <location>
        <begin position="239"/>
        <end position="284"/>
    </location>
</feature>
<dbReference type="SFLD" id="SFLDG00002">
    <property type="entry name" value="C1.7:_P-type_atpase_like"/>
    <property type="match status" value="1"/>
</dbReference>
<feature type="region of interest" description="Disordered" evidence="11">
    <location>
        <begin position="195"/>
        <end position="219"/>
    </location>
</feature>
<keyword evidence="5 10" id="KW-0547">Nucleotide-binding</keyword>
<dbReference type="GO" id="GO:0055085">
    <property type="term" value="P:transmembrane transport"/>
    <property type="evidence" value="ECO:0000318"/>
    <property type="project" value="GO_Central"/>
</dbReference>
<dbReference type="InterPro" id="IPR059000">
    <property type="entry name" value="ATPase_P-type_domA"/>
</dbReference>
<dbReference type="OrthoDB" id="432719at2759"/>
<sequence>METGFTSGLALVSRGPIVVQHDGHVGILENGRLMCIAAPSTLSDAKLCYDAHAPSGTLSLATGALPEGCCLEEDPHVCLVPHTCMTPDVCLAPHVHSHDEGGGVASELTKLLATASCALPMSLLAPAACFPIPSTQDEHAHHDGCGHERIPHGDHYDFLVPQEDGSYLLRHAHLDAKGTAHFDDHGRLVREPGMRAAHAEALARSSSSANMPSSPSTGLRRRRKLLDIFSYESPQRGGYHALSIEPADDNPPDETEPPLGPIQLSPRPTPPQSEILASIPSKRPPQEIEEAVSVAVGGPSAVQKTVLDVLGICCPSEVPLIHRILEPLPGVLEVSVNVPAKTTTVLFDPALATELQLVKALNEARLDARLHSRGQVRPLQRYPRWNVILCGVLLAVSFVKYAFPPIKWVALGAVALGLPPILLKSLAALRNFVLDINALMTIAVGGALALGDFEEAASVVFLFAIADWLEGRTSERARCALEAVLSLAPDTAVLADTGQRVPTSDVPVGSLLSVRAGEMIPIDGVVENGSSAVDESSLTGESIPITKHAGSDVWAGTLNLGGFLRVKTTALAADSAVARLVRLVEDSQSARSASERMVQKFARFYTPAVVLAAVLIAVIPFAVGVSDPKHWLYLALVLLVVACPCALVISTPMVSVCGIAEAARNGVLIKGGAHLETLGRMKVLAMDKTGTLTEGHFRVAQVLPLDGQTDEKEVLFWLASIEALSSHPLAAAVVSYARLQGVEASTDTAGFEILPGEGVTALVQGRRVHVGNVRTAERLGWTGAVDPSILELWMSEGGTVGWLGVDEQPLAVFSVADQPRPEATQAVRDFKKAGLQVAMLTGDNVGAAMAIKSQIDSGMAVHAGLLPADKVTVLRTLKRSGVTGMVGDGINDAPALAAADVGIAMGVAGSAVAMETADMALMTNDLRQLARAVVLARSCRAKIIQNVVLSVGSKAVVLVLAFVGYAALWLAVVADVGTCLVVILNSLRVLTRAKPAPRGGVHCVAESCGIQGVGCGENAQGGEGCCSEGEGGGGVGGEGVLWRGRGGLRGGRWGGGSEEGETRS</sequence>
<evidence type="ECO:0000256" key="4">
    <source>
        <dbReference type="ARBA" id="ARBA00022723"/>
    </source>
</evidence>
<dbReference type="GO" id="GO:0019829">
    <property type="term" value="F:ATPase-coupled monoatomic cation transmembrane transporter activity"/>
    <property type="evidence" value="ECO:0007669"/>
    <property type="project" value="InterPro"/>
</dbReference>
<reference evidence="13 14" key="1">
    <citation type="journal article" date="2014" name="Nat. Commun.">
        <title>Klebsormidium flaccidum genome reveals primary factors for plant terrestrial adaptation.</title>
        <authorList>
            <person name="Hori K."/>
            <person name="Maruyama F."/>
            <person name="Fujisawa T."/>
            <person name="Togashi T."/>
            <person name="Yamamoto N."/>
            <person name="Seo M."/>
            <person name="Sato S."/>
            <person name="Yamada T."/>
            <person name="Mori H."/>
            <person name="Tajima N."/>
            <person name="Moriyama T."/>
            <person name="Ikeuchi M."/>
            <person name="Watanabe M."/>
            <person name="Wada H."/>
            <person name="Kobayashi K."/>
            <person name="Saito M."/>
            <person name="Masuda T."/>
            <person name="Sasaki-Sekimoto Y."/>
            <person name="Mashiguchi K."/>
            <person name="Awai K."/>
            <person name="Shimojima M."/>
            <person name="Masuda S."/>
            <person name="Iwai M."/>
            <person name="Nobusawa T."/>
            <person name="Narise T."/>
            <person name="Kondo S."/>
            <person name="Saito H."/>
            <person name="Sato R."/>
            <person name="Murakawa M."/>
            <person name="Ihara Y."/>
            <person name="Oshima-Yamada Y."/>
            <person name="Ohtaka K."/>
            <person name="Satoh M."/>
            <person name="Sonobe K."/>
            <person name="Ishii M."/>
            <person name="Ohtani R."/>
            <person name="Kanamori-Sato M."/>
            <person name="Honoki R."/>
            <person name="Miyazaki D."/>
            <person name="Mochizuki H."/>
            <person name="Umetsu J."/>
            <person name="Higashi K."/>
            <person name="Shibata D."/>
            <person name="Kamiya Y."/>
            <person name="Sato N."/>
            <person name="Nakamura Y."/>
            <person name="Tabata S."/>
            <person name="Ida S."/>
            <person name="Kurokawa K."/>
            <person name="Ohta H."/>
        </authorList>
    </citation>
    <scope>NUCLEOTIDE SEQUENCE [LARGE SCALE GENOMIC DNA]</scope>
    <source>
        <strain evidence="13 14">NIES-2285</strain>
    </source>
</reference>
<dbReference type="CDD" id="cd00371">
    <property type="entry name" value="HMA"/>
    <property type="match status" value="1"/>
</dbReference>
<dbReference type="NCBIfam" id="TIGR01494">
    <property type="entry name" value="ATPase_P-type"/>
    <property type="match status" value="1"/>
</dbReference>
<name>A0A1Y1HWV0_KLENI</name>
<dbReference type="PANTHER" id="PTHR48085:SF5">
    <property type="entry name" value="CADMIUM_ZINC-TRANSPORTING ATPASE HMA4-RELATED"/>
    <property type="match status" value="1"/>
</dbReference>
<dbReference type="PROSITE" id="PS50846">
    <property type="entry name" value="HMA_2"/>
    <property type="match status" value="1"/>
</dbReference>
<dbReference type="Gene3D" id="3.30.70.100">
    <property type="match status" value="1"/>
</dbReference>
<gene>
    <name evidence="13" type="ORF">KFL_001360120</name>
</gene>
<dbReference type="CDD" id="cd02079">
    <property type="entry name" value="P-type_ATPase_HM"/>
    <property type="match status" value="1"/>
</dbReference>
<keyword evidence="8 10" id="KW-1133">Transmembrane helix</keyword>
<dbReference type="SUPFAM" id="SSF81665">
    <property type="entry name" value="Calcium ATPase, transmembrane domain M"/>
    <property type="match status" value="1"/>
</dbReference>
<dbReference type="SFLD" id="SFLDS00003">
    <property type="entry name" value="Haloacid_Dehalogenase"/>
    <property type="match status" value="1"/>
</dbReference>
<feature type="domain" description="HMA" evidence="12">
    <location>
        <begin position="303"/>
        <end position="369"/>
    </location>
</feature>
<evidence type="ECO:0000313" key="13">
    <source>
        <dbReference type="EMBL" id="GAQ83115.1"/>
    </source>
</evidence>
<dbReference type="GO" id="GO:0016887">
    <property type="term" value="F:ATP hydrolysis activity"/>
    <property type="evidence" value="ECO:0007669"/>
    <property type="project" value="InterPro"/>
</dbReference>
<protein>
    <submittedName>
        <fullName evidence="13">Heavy metal atpase 2</fullName>
    </submittedName>
</protein>
<evidence type="ECO:0000256" key="5">
    <source>
        <dbReference type="ARBA" id="ARBA00022741"/>
    </source>
</evidence>
<dbReference type="AlphaFoldDB" id="A0A1Y1HWV0"/>
<keyword evidence="14" id="KW-1185">Reference proteome</keyword>
<dbReference type="InterPro" id="IPR008250">
    <property type="entry name" value="ATPase_P-typ_transduc_dom_A_sf"/>
</dbReference>
<proteinExistence type="inferred from homology"/>
<dbReference type="InterPro" id="IPR001757">
    <property type="entry name" value="P_typ_ATPase"/>
</dbReference>
<dbReference type="FunFam" id="2.70.150.10:FF:000002">
    <property type="entry name" value="Copper-transporting ATPase 1, putative"/>
    <property type="match status" value="1"/>
</dbReference>
<dbReference type="Gene3D" id="2.70.150.10">
    <property type="entry name" value="Calcium-transporting ATPase, cytoplasmic transduction domain A"/>
    <property type="match status" value="1"/>
</dbReference>
<dbReference type="InterPro" id="IPR006121">
    <property type="entry name" value="HMA_dom"/>
</dbReference>
<dbReference type="PANTHER" id="PTHR48085">
    <property type="entry name" value="CADMIUM/ZINC-TRANSPORTING ATPASE HMA2-RELATED"/>
    <property type="match status" value="1"/>
</dbReference>
<evidence type="ECO:0000256" key="3">
    <source>
        <dbReference type="ARBA" id="ARBA00022692"/>
    </source>
</evidence>
<dbReference type="InterPro" id="IPR051014">
    <property type="entry name" value="Cation_Transport_ATPase_IB"/>
</dbReference>
<keyword evidence="3 10" id="KW-0812">Transmembrane</keyword>
<feature type="compositionally biased region" description="Acidic residues" evidence="11">
    <location>
        <begin position="246"/>
        <end position="256"/>
    </location>
</feature>
<dbReference type="InterPro" id="IPR023214">
    <property type="entry name" value="HAD_sf"/>
</dbReference>
<dbReference type="GO" id="GO:0005524">
    <property type="term" value="F:ATP binding"/>
    <property type="evidence" value="ECO:0007669"/>
    <property type="project" value="UniProtKB-UniRule"/>
</dbReference>
<dbReference type="Gene3D" id="3.40.50.1000">
    <property type="entry name" value="HAD superfamily/HAD-like"/>
    <property type="match status" value="1"/>
</dbReference>
<dbReference type="Pfam" id="PF00702">
    <property type="entry name" value="Hydrolase"/>
    <property type="match status" value="1"/>
</dbReference>
<dbReference type="PROSITE" id="PS00154">
    <property type="entry name" value="ATPASE_E1_E2"/>
    <property type="match status" value="1"/>
</dbReference>
<evidence type="ECO:0000256" key="9">
    <source>
        <dbReference type="ARBA" id="ARBA00023136"/>
    </source>
</evidence>
<dbReference type="SUPFAM" id="SSF56784">
    <property type="entry name" value="HAD-like"/>
    <property type="match status" value="1"/>
</dbReference>
<evidence type="ECO:0000256" key="10">
    <source>
        <dbReference type="RuleBase" id="RU362081"/>
    </source>
</evidence>
<accession>A0A1Y1HWV0</accession>
<dbReference type="InterPro" id="IPR018303">
    <property type="entry name" value="ATPase_P-typ_P_site"/>
</dbReference>
<organism evidence="13 14">
    <name type="scientific">Klebsormidium nitens</name>
    <name type="common">Green alga</name>
    <name type="synonym">Ulothrix nitens</name>
    <dbReference type="NCBI Taxonomy" id="105231"/>
    <lineage>
        <taxon>Eukaryota</taxon>
        <taxon>Viridiplantae</taxon>
        <taxon>Streptophyta</taxon>
        <taxon>Klebsormidiophyceae</taxon>
        <taxon>Klebsormidiales</taxon>
        <taxon>Klebsormidiaceae</taxon>
        <taxon>Klebsormidium</taxon>
    </lineage>
</organism>
<keyword evidence="7" id="KW-1278">Translocase</keyword>
<dbReference type="EMBL" id="DF237085">
    <property type="protein sequence ID" value="GAQ83115.1"/>
    <property type="molecule type" value="Genomic_DNA"/>
</dbReference>
<dbReference type="InterPro" id="IPR036412">
    <property type="entry name" value="HAD-like_sf"/>
</dbReference>
<evidence type="ECO:0000259" key="12">
    <source>
        <dbReference type="PROSITE" id="PS50846"/>
    </source>
</evidence>
<keyword evidence="9 10" id="KW-0472">Membrane</keyword>
<dbReference type="STRING" id="105231.A0A1Y1HWV0"/>
<evidence type="ECO:0000313" key="14">
    <source>
        <dbReference type="Proteomes" id="UP000054558"/>
    </source>
</evidence>
<dbReference type="SUPFAM" id="SSF81653">
    <property type="entry name" value="Calcium ATPase, transduction domain A"/>
    <property type="match status" value="1"/>
</dbReference>
<dbReference type="InterPro" id="IPR023299">
    <property type="entry name" value="ATPase_P-typ_cyto_dom_N"/>
</dbReference>
<dbReference type="SUPFAM" id="SSF55008">
    <property type="entry name" value="HMA, heavy metal-associated domain"/>
    <property type="match status" value="1"/>
</dbReference>
<feature type="compositionally biased region" description="Low complexity" evidence="11">
    <location>
        <begin position="205"/>
        <end position="216"/>
    </location>
</feature>
<dbReference type="Pfam" id="PF00122">
    <property type="entry name" value="E1-E2_ATPase"/>
    <property type="match status" value="1"/>
</dbReference>
<dbReference type="Gene3D" id="3.40.1110.10">
    <property type="entry name" value="Calcium-transporting ATPase, cytoplasmic domain N"/>
    <property type="match status" value="1"/>
</dbReference>
<dbReference type="InterPro" id="IPR036163">
    <property type="entry name" value="HMA_dom_sf"/>
</dbReference>
<comment type="subcellular location">
    <subcellularLocation>
        <location evidence="1">Membrane</location>
        <topology evidence="1">Multi-pass membrane protein</topology>
    </subcellularLocation>
</comment>
<comment type="similarity">
    <text evidence="2 10">Belongs to the cation transport ATPase (P-type) (TC 3.A.3) family. Type IB subfamily.</text>
</comment>
<feature type="transmembrane region" description="Helical" evidence="10">
    <location>
        <begin position="604"/>
        <end position="625"/>
    </location>
</feature>
<dbReference type="InterPro" id="IPR044492">
    <property type="entry name" value="P_typ_ATPase_HD_dom"/>
</dbReference>